<reference evidence="6 7" key="1">
    <citation type="submission" date="2022-08" db="EMBL/GenBank/DDBJ databases">
        <title>novel species in genus Aeromicrobium.</title>
        <authorList>
            <person name="Ye L."/>
        </authorList>
    </citation>
    <scope>NUCLEOTIDE SEQUENCE [LARGE SCALE GENOMIC DNA]</scope>
    <source>
        <strain evidence="7">zg-Y1379</strain>
    </source>
</reference>
<dbReference type="PANTHER" id="PTHR42747">
    <property type="entry name" value="NITRONATE MONOOXYGENASE-RELATED"/>
    <property type="match status" value="1"/>
</dbReference>
<name>A0ABY5M7P8_9ACTN</name>
<keyword evidence="2" id="KW-0285">Flavoprotein</keyword>
<dbReference type="InterPro" id="IPR013785">
    <property type="entry name" value="Aldolase_TIM"/>
</dbReference>
<keyword evidence="4" id="KW-0560">Oxidoreductase</keyword>
<proteinExistence type="inferred from homology"/>
<dbReference type="RefSeq" id="WP_232403570.1">
    <property type="nucleotide sequence ID" value="NZ_CP102173.1"/>
</dbReference>
<evidence type="ECO:0000256" key="1">
    <source>
        <dbReference type="ARBA" id="ARBA00009881"/>
    </source>
</evidence>
<dbReference type="Gene3D" id="3.20.20.70">
    <property type="entry name" value="Aldolase class I"/>
    <property type="match status" value="1"/>
</dbReference>
<dbReference type="Pfam" id="PF03060">
    <property type="entry name" value="NMO"/>
    <property type="match status" value="1"/>
</dbReference>
<evidence type="ECO:0000313" key="6">
    <source>
        <dbReference type="EMBL" id="UUP13487.1"/>
    </source>
</evidence>
<protein>
    <submittedName>
        <fullName evidence="6">Nitronate monooxygenase</fullName>
    </submittedName>
</protein>
<evidence type="ECO:0000256" key="5">
    <source>
        <dbReference type="ARBA" id="ARBA00023033"/>
    </source>
</evidence>
<evidence type="ECO:0000256" key="3">
    <source>
        <dbReference type="ARBA" id="ARBA00022643"/>
    </source>
</evidence>
<dbReference type="SUPFAM" id="SSF51412">
    <property type="entry name" value="Inosine monophosphate dehydrogenase (IMPDH)"/>
    <property type="match status" value="1"/>
</dbReference>
<accession>A0ABY5M7P8</accession>
<evidence type="ECO:0000313" key="7">
    <source>
        <dbReference type="Proteomes" id="UP001316184"/>
    </source>
</evidence>
<gene>
    <name evidence="6" type="ORF">NQV15_16800</name>
</gene>
<keyword evidence="7" id="KW-1185">Reference proteome</keyword>
<keyword evidence="5 6" id="KW-0503">Monooxygenase</keyword>
<dbReference type="Proteomes" id="UP001316184">
    <property type="component" value="Chromosome"/>
</dbReference>
<dbReference type="GO" id="GO:0004497">
    <property type="term" value="F:monooxygenase activity"/>
    <property type="evidence" value="ECO:0007669"/>
    <property type="project" value="UniProtKB-KW"/>
</dbReference>
<dbReference type="PANTHER" id="PTHR42747:SF4">
    <property type="entry name" value="BLR1330 PROTEIN"/>
    <property type="match status" value="1"/>
</dbReference>
<dbReference type="CDD" id="cd04730">
    <property type="entry name" value="NPD_like"/>
    <property type="match status" value="1"/>
</dbReference>
<evidence type="ECO:0000256" key="2">
    <source>
        <dbReference type="ARBA" id="ARBA00022630"/>
    </source>
</evidence>
<sequence>MKTPLSQPLRLPVVAAPMFLISGPDLVIAACTSGIVGSFPAPNCRTADELDSWMGTITDGLTSAAAADPDAIVAPWAINLVTHRTNARLADDLQLVAQHQPPIVITALGSPAPVIDTVKAYGGIVIADVVNLKLAQKAAAMGVDGLACVSTGAGGHTGHLSPFAFISAVRDFFDGIITVGGGITDGQGIAGAVAAGADLVYMGTRFLPTTESLAQPEYKQMVVDHGTDDLIVSSGITGTDASWLRPSLVANGLDPDNLVAPTARNYDSTESPTKKWKDIWAAGQGLQTIRAIEPVAQVVDRLEVEYRAAHERFTALGLPSSTTVHA</sequence>
<evidence type="ECO:0000256" key="4">
    <source>
        <dbReference type="ARBA" id="ARBA00023002"/>
    </source>
</evidence>
<dbReference type="InterPro" id="IPR004136">
    <property type="entry name" value="NMO"/>
</dbReference>
<organism evidence="6 7">
    <name type="scientific">Aeromicrobium wangtongii</name>
    <dbReference type="NCBI Taxonomy" id="2969247"/>
    <lineage>
        <taxon>Bacteria</taxon>
        <taxon>Bacillati</taxon>
        <taxon>Actinomycetota</taxon>
        <taxon>Actinomycetes</taxon>
        <taxon>Propionibacteriales</taxon>
        <taxon>Nocardioidaceae</taxon>
        <taxon>Aeromicrobium</taxon>
    </lineage>
</organism>
<dbReference type="EMBL" id="CP102173">
    <property type="protein sequence ID" value="UUP13487.1"/>
    <property type="molecule type" value="Genomic_DNA"/>
</dbReference>
<comment type="similarity">
    <text evidence="1">Belongs to the nitronate monooxygenase family. NMO class I subfamily.</text>
</comment>
<keyword evidence="3" id="KW-0288">FMN</keyword>